<dbReference type="PANTHER" id="PTHR43415:SF3">
    <property type="entry name" value="GNAT-FAMILY ACETYLTRANSFERASE"/>
    <property type="match status" value="1"/>
</dbReference>
<protein>
    <submittedName>
        <fullName evidence="2">GCN5-related N-acetyltransferase</fullName>
    </submittedName>
</protein>
<dbReference type="KEGG" id="tra:Trad_2271"/>
<dbReference type="SUPFAM" id="SSF55729">
    <property type="entry name" value="Acyl-CoA N-acyltransferases (Nat)"/>
    <property type="match status" value="1"/>
</dbReference>
<dbReference type="Pfam" id="PF13302">
    <property type="entry name" value="Acetyltransf_3"/>
    <property type="match status" value="1"/>
</dbReference>
<name>D7CSG1_TRURR</name>
<gene>
    <name evidence="2" type="ordered locus">Trad_2271</name>
</gene>
<keyword evidence="3" id="KW-1185">Reference proteome</keyword>
<dbReference type="PROSITE" id="PS51186">
    <property type="entry name" value="GNAT"/>
    <property type="match status" value="1"/>
</dbReference>
<dbReference type="Gene3D" id="3.40.630.30">
    <property type="match status" value="1"/>
</dbReference>
<dbReference type="GO" id="GO:0016747">
    <property type="term" value="F:acyltransferase activity, transferring groups other than amino-acyl groups"/>
    <property type="evidence" value="ECO:0007669"/>
    <property type="project" value="InterPro"/>
</dbReference>
<dbReference type="RefSeq" id="WP_013178744.1">
    <property type="nucleotide sequence ID" value="NC_014221.1"/>
</dbReference>
<accession>D7CSG1</accession>
<reference evidence="2 3" key="2">
    <citation type="journal article" date="2011" name="Stand. Genomic Sci.">
        <title>Complete genome sequence of Truepera radiovictrix type strain (RQ-24).</title>
        <authorList>
            <person name="Ivanova N."/>
            <person name="Rohde C."/>
            <person name="Munk C."/>
            <person name="Nolan M."/>
            <person name="Lucas S."/>
            <person name="Del Rio T.G."/>
            <person name="Tice H."/>
            <person name="Deshpande S."/>
            <person name="Cheng J.F."/>
            <person name="Tapia R."/>
            <person name="Han C."/>
            <person name="Goodwin L."/>
            <person name="Pitluck S."/>
            <person name="Liolios K."/>
            <person name="Mavromatis K."/>
            <person name="Mikhailova N."/>
            <person name="Pati A."/>
            <person name="Chen A."/>
            <person name="Palaniappan K."/>
            <person name="Land M."/>
            <person name="Hauser L."/>
            <person name="Chang Y.J."/>
            <person name="Jeffries C.D."/>
            <person name="Brambilla E."/>
            <person name="Rohde M."/>
            <person name="Goker M."/>
            <person name="Tindall B.J."/>
            <person name="Woyke T."/>
            <person name="Bristow J."/>
            <person name="Eisen J.A."/>
            <person name="Markowitz V."/>
            <person name="Hugenholtz P."/>
            <person name="Kyrpides N.C."/>
            <person name="Klenk H.P."/>
            <person name="Lapidus A."/>
        </authorList>
    </citation>
    <scope>NUCLEOTIDE SEQUENCE [LARGE SCALE GENOMIC DNA]</scope>
    <source>
        <strain evidence="3">DSM 17093 / CIP 108686 / LMG 22925 / RQ-24</strain>
    </source>
</reference>
<dbReference type="eggNOG" id="COG1670">
    <property type="taxonomic scope" value="Bacteria"/>
</dbReference>
<dbReference type="InterPro" id="IPR016181">
    <property type="entry name" value="Acyl_CoA_acyltransferase"/>
</dbReference>
<dbReference type="HOGENOM" id="CLU_013985_3_2_0"/>
<dbReference type="PANTHER" id="PTHR43415">
    <property type="entry name" value="SPERMIDINE N(1)-ACETYLTRANSFERASE"/>
    <property type="match status" value="1"/>
</dbReference>
<evidence type="ECO:0000313" key="2">
    <source>
        <dbReference type="EMBL" id="ADI15381.1"/>
    </source>
</evidence>
<evidence type="ECO:0000313" key="3">
    <source>
        <dbReference type="Proteomes" id="UP000000379"/>
    </source>
</evidence>
<proteinExistence type="predicted"/>
<evidence type="ECO:0000259" key="1">
    <source>
        <dbReference type="PROSITE" id="PS51186"/>
    </source>
</evidence>
<dbReference type="AlphaFoldDB" id="D7CSG1"/>
<dbReference type="STRING" id="649638.Trad_2271"/>
<dbReference type="OrthoDB" id="9795206at2"/>
<feature type="domain" description="N-acetyltransferase" evidence="1">
    <location>
        <begin position="8"/>
        <end position="169"/>
    </location>
</feature>
<reference evidence="3" key="1">
    <citation type="submission" date="2010-05" db="EMBL/GenBank/DDBJ databases">
        <title>The complete genome of Truepera radiovictris DSM 17093.</title>
        <authorList>
            <consortium name="US DOE Joint Genome Institute (JGI-PGF)"/>
            <person name="Lucas S."/>
            <person name="Copeland A."/>
            <person name="Lapidus A."/>
            <person name="Glavina del Rio T."/>
            <person name="Dalin E."/>
            <person name="Tice H."/>
            <person name="Bruce D."/>
            <person name="Goodwin L."/>
            <person name="Pitluck S."/>
            <person name="Kyrpides N."/>
            <person name="Mavromatis K."/>
            <person name="Ovchinnikova G."/>
            <person name="Munk A.C."/>
            <person name="Detter J.C."/>
            <person name="Han C."/>
            <person name="Tapia R."/>
            <person name="Land M."/>
            <person name="Hauser L."/>
            <person name="Markowitz V."/>
            <person name="Cheng J.-F."/>
            <person name="Hugenholtz P."/>
            <person name="Woyke T."/>
            <person name="Wu D."/>
            <person name="Tindall B."/>
            <person name="Pomrenke H.G."/>
            <person name="Brambilla E."/>
            <person name="Klenk H.-P."/>
            <person name="Eisen J.A."/>
        </authorList>
    </citation>
    <scope>NUCLEOTIDE SEQUENCE [LARGE SCALE GENOMIC DNA]</scope>
    <source>
        <strain evidence="3">DSM 17093 / CIP 108686 / LMG 22925 / RQ-24</strain>
    </source>
</reference>
<dbReference type="InterPro" id="IPR000182">
    <property type="entry name" value="GNAT_dom"/>
</dbReference>
<organism evidence="2 3">
    <name type="scientific">Truepera radiovictrix (strain DSM 17093 / CIP 108686 / LMG 22925 / RQ-24)</name>
    <dbReference type="NCBI Taxonomy" id="649638"/>
    <lineage>
        <taxon>Bacteria</taxon>
        <taxon>Thermotogati</taxon>
        <taxon>Deinococcota</taxon>
        <taxon>Deinococci</taxon>
        <taxon>Trueperales</taxon>
        <taxon>Trueperaceae</taxon>
        <taxon>Truepera</taxon>
    </lineage>
</organism>
<sequence length="185" mass="21517">MTLRYGRVLLKPLAELDQAAWRRIHAHFRDPEIAHLNGTPPSRLPLWLLKRILKADARRPDRETYGILDTTDDDAYIGTIELYDIRFDRATLGIIIGERSHWSRGFGPEAMRALLHRAFDELGLERVVLSTFGDNERAQHAFRKVGFREKRRVPTPRGRIDVQMELSRAAWLEDRARRTAEQLVP</sequence>
<dbReference type="EMBL" id="CP002049">
    <property type="protein sequence ID" value="ADI15381.1"/>
    <property type="molecule type" value="Genomic_DNA"/>
</dbReference>
<dbReference type="Proteomes" id="UP000000379">
    <property type="component" value="Chromosome"/>
</dbReference>